<gene>
    <name evidence="1" type="ORF">QR680_011665</name>
</gene>
<evidence type="ECO:0000313" key="2">
    <source>
        <dbReference type="Proteomes" id="UP001175271"/>
    </source>
</evidence>
<keyword evidence="2" id="KW-1185">Reference proteome</keyword>
<dbReference type="AlphaFoldDB" id="A0AA39I1Y3"/>
<protein>
    <submittedName>
        <fullName evidence="1">Uncharacterized protein</fullName>
    </submittedName>
</protein>
<proteinExistence type="predicted"/>
<evidence type="ECO:0000313" key="1">
    <source>
        <dbReference type="EMBL" id="KAK0414894.1"/>
    </source>
</evidence>
<accession>A0AA39I1Y3</accession>
<sequence>MASQISEHPPPPNSSSEKYSLHIYAACRPRVYYFSDGTSQRFSEVPPGQKSQLDLLRVEEGLDIVPGDYFPLDSLDRSKRYQFKRFEMESVDEETYEFFSSISTKFVEVSIVDSSLDDEDSIAFIKKMLTSKTLRKLNIVDSILAGCGGFHQAIEAFWKTHQWESFTAFFENSDACNFCMVETFGISTFLRKWAMDPRPRTKFMHVGTFYGGPDEEIQDMLEEKYSKGAEDQIAILHSSLNLVAHITYRKYKEKGGKELVFKVEEAKDPRTLTDDELQVFSKNDLIKMIREEQKNQGISMLGKA</sequence>
<organism evidence="1 2">
    <name type="scientific">Steinernema hermaphroditum</name>
    <dbReference type="NCBI Taxonomy" id="289476"/>
    <lineage>
        <taxon>Eukaryota</taxon>
        <taxon>Metazoa</taxon>
        <taxon>Ecdysozoa</taxon>
        <taxon>Nematoda</taxon>
        <taxon>Chromadorea</taxon>
        <taxon>Rhabditida</taxon>
        <taxon>Tylenchina</taxon>
        <taxon>Panagrolaimomorpha</taxon>
        <taxon>Strongyloidoidea</taxon>
        <taxon>Steinernematidae</taxon>
        <taxon>Steinernema</taxon>
    </lineage>
</organism>
<comment type="caution">
    <text evidence="1">The sequence shown here is derived from an EMBL/GenBank/DDBJ whole genome shotgun (WGS) entry which is preliminary data.</text>
</comment>
<name>A0AA39I1Y3_9BILA</name>
<reference evidence="1" key="1">
    <citation type="submission" date="2023-06" db="EMBL/GenBank/DDBJ databases">
        <title>Genomic analysis of the entomopathogenic nematode Steinernema hermaphroditum.</title>
        <authorList>
            <person name="Schwarz E.M."/>
            <person name="Heppert J.K."/>
            <person name="Baniya A."/>
            <person name="Schwartz H.T."/>
            <person name="Tan C.-H."/>
            <person name="Antoshechkin I."/>
            <person name="Sternberg P.W."/>
            <person name="Goodrich-Blair H."/>
            <person name="Dillman A.R."/>
        </authorList>
    </citation>
    <scope>NUCLEOTIDE SEQUENCE</scope>
    <source>
        <strain evidence="1">PS9179</strain>
        <tissue evidence="1">Whole animal</tissue>
    </source>
</reference>
<dbReference type="Proteomes" id="UP001175271">
    <property type="component" value="Unassembled WGS sequence"/>
</dbReference>
<dbReference type="EMBL" id="JAUCMV010000002">
    <property type="protein sequence ID" value="KAK0414894.1"/>
    <property type="molecule type" value="Genomic_DNA"/>
</dbReference>